<dbReference type="AlphaFoldDB" id="A0A7J6AT47"/>
<keyword evidence="3" id="KW-1185">Reference proteome</keyword>
<evidence type="ECO:0000313" key="3">
    <source>
        <dbReference type="Proteomes" id="UP000593565"/>
    </source>
</evidence>
<organism evidence="2 3">
    <name type="scientific">Ameiurus melas</name>
    <name type="common">Black bullhead</name>
    <name type="synonym">Silurus melas</name>
    <dbReference type="NCBI Taxonomy" id="219545"/>
    <lineage>
        <taxon>Eukaryota</taxon>
        <taxon>Metazoa</taxon>
        <taxon>Chordata</taxon>
        <taxon>Craniata</taxon>
        <taxon>Vertebrata</taxon>
        <taxon>Euteleostomi</taxon>
        <taxon>Actinopterygii</taxon>
        <taxon>Neopterygii</taxon>
        <taxon>Teleostei</taxon>
        <taxon>Ostariophysi</taxon>
        <taxon>Siluriformes</taxon>
        <taxon>Ictaluridae</taxon>
        <taxon>Ameiurus</taxon>
    </lineage>
</organism>
<protein>
    <submittedName>
        <fullName evidence="2">Uncharacterized protein</fullName>
    </submittedName>
</protein>
<dbReference type="EMBL" id="JAAGNN010000008">
    <property type="protein sequence ID" value="KAF4085944.1"/>
    <property type="molecule type" value="Genomic_DNA"/>
</dbReference>
<gene>
    <name evidence="2" type="ORF">AMELA_G00100850</name>
</gene>
<reference evidence="2 3" key="1">
    <citation type="submission" date="2020-02" db="EMBL/GenBank/DDBJ databases">
        <title>A chromosome-scale genome assembly of the black bullhead catfish (Ameiurus melas).</title>
        <authorList>
            <person name="Wen M."/>
            <person name="Zham M."/>
            <person name="Cabau C."/>
            <person name="Klopp C."/>
            <person name="Donnadieu C."/>
            <person name="Roques C."/>
            <person name="Bouchez O."/>
            <person name="Lampietro C."/>
            <person name="Jouanno E."/>
            <person name="Herpin A."/>
            <person name="Louis A."/>
            <person name="Berthelot C."/>
            <person name="Parey E."/>
            <person name="Roest-Crollius H."/>
            <person name="Braasch I."/>
            <person name="Postlethwait J."/>
            <person name="Robinson-Rechavi M."/>
            <person name="Echchiki A."/>
            <person name="Begum T."/>
            <person name="Montfort J."/>
            <person name="Schartl M."/>
            <person name="Bobe J."/>
            <person name="Guiguen Y."/>
        </authorList>
    </citation>
    <scope>NUCLEOTIDE SEQUENCE [LARGE SCALE GENOMIC DNA]</scope>
    <source>
        <strain evidence="2">M_S1</strain>
        <tissue evidence="2">Blood</tissue>
    </source>
</reference>
<comment type="caution">
    <text evidence="2">The sequence shown here is derived from an EMBL/GenBank/DDBJ whole genome shotgun (WGS) entry which is preliminary data.</text>
</comment>
<sequence length="95" mass="10617">MKKNKKVAANNNNNSTSRKRTDVSSSQTQQQFASQAPQQRQKICSPTRKGRDKIPQKSPYPLLSSMLRWSCPREDKKALLASVNSQTPPSYGALP</sequence>
<evidence type="ECO:0000256" key="1">
    <source>
        <dbReference type="SAM" id="MobiDB-lite"/>
    </source>
</evidence>
<feature type="region of interest" description="Disordered" evidence="1">
    <location>
        <begin position="1"/>
        <end position="61"/>
    </location>
</feature>
<proteinExistence type="predicted"/>
<evidence type="ECO:0000313" key="2">
    <source>
        <dbReference type="EMBL" id="KAF4085944.1"/>
    </source>
</evidence>
<accession>A0A7J6AT47</accession>
<dbReference type="Proteomes" id="UP000593565">
    <property type="component" value="Unassembled WGS sequence"/>
</dbReference>
<feature type="compositionally biased region" description="Low complexity" evidence="1">
    <location>
        <begin position="24"/>
        <end position="41"/>
    </location>
</feature>
<name>A0A7J6AT47_AMEME</name>